<organism evidence="2 3">
    <name type="scientific">Alkalihalophilus pseudofirmus (strain ATCC BAA-2126 / JCM 17055 / OF4)</name>
    <name type="common">Bacillus pseudofirmus</name>
    <dbReference type="NCBI Taxonomy" id="398511"/>
    <lineage>
        <taxon>Bacteria</taxon>
        <taxon>Bacillati</taxon>
        <taxon>Bacillota</taxon>
        <taxon>Bacilli</taxon>
        <taxon>Bacillales</taxon>
        <taxon>Bacillaceae</taxon>
        <taxon>Alkalihalophilus</taxon>
    </lineage>
</organism>
<dbReference type="Proteomes" id="UP000001544">
    <property type="component" value="Chromosome"/>
</dbReference>
<gene>
    <name evidence="2" type="ordered locus">BpOF4_17630</name>
</gene>
<evidence type="ECO:0000256" key="1">
    <source>
        <dbReference type="SAM" id="Phobius"/>
    </source>
</evidence>
<sequence length="146" mass="16477">MNRVTKTVLITIYIAVIVLAVVLIVTNKLNPVGYAYSLSDDLSVITIEEGYLTKEVYQFEVETSEALRIVLPITEANQLWELNVAIFAILVATFNLIYPKVIKPQTYSKWITAGFILLLIVLAAIHFNAHLELNRTISEVLNTLRE</sequence>
<evidence type="ECO:0000313" key="3">
    <source>
        <dbReference type="Proteomes" id="UP000001544"/>
    </source>
</evidence>
<keyword evidence="1" id="KW-0472">Membrane</keyword>
<dbReference type="EMBL" id="CP001878">
    <property type="protein sequence ID" value="ADC51567.1"/>
    <property type="molecule type" value="Genomic_DNA"/>
</dbReference>
<feature type="transmembrane region" description="Helical" evidence="1">
    <location>
        <begin position="79"/>
        <end position="98"/>
    </location>
</feature>
<feature type="transmembrane region" description="Helical" evidence="1">
    <location>
        <begin position="7"/>
        <end position="26"/>
    </location>
</feature>
<dbReference type="AlphaFoldDB" id="D3FRH6"/>
<feature type="transmembrane region" description="Helical" evidence="1">
    <location>
        <begin position="110"/>
        <end position="129"/>
    </location>
</feature>
<protein>
    <submittedName>
        <fullName evidence="2">Uncharacterized protein</fullName>
    </submittedName>
</protein>
<dbReference type="eggNOG" id="ENOG5030DBV">
    <property type="taxonomic scope" value="Bacteria"/>
</dbReference>
<dbReference type="HOGENOM" id="CLU_1773697_0_0_9"/>
<reference evidence="2 3" key="1">
    <citation type="journal article" date="2011" name="Environ. Microbiol.">
        <title>Genome of alkaliphilic Bacillus pseudofirmus OF4 reveals adaptations that support the ability to grow in an external pH range from 7.5 to 11.4.</title>
        <authorList>
            <person name="Janto B."/>
            <person name="Ahmed A."/>
            <person name="Ito M."/>
            <person name="Liu J."/>
            <person name="Hicks D.B."/>
            <person name="Pagni S."/>
            <person name="Fackelmayer O.J."/>
            <person name="Smith T.A."/>
            <person name="Earl J."/>
            <person name="Elbourne L.D."/>
            <person name="Hassan K."/>
            <person name="Paulsen I.T."/>
            <person name="Kolsto A.B."/>
            <person name="Tourasse N.J."/>
            <person name="Ehrlich G.D."/>
            <person name="Boissy R."/>
            <person name="Ivey D.M."/>
            <person name="Li G."/>
            <person name="Xue Y."/>
            <person name="Ma Y."/>
            <person name="Hu F.Z."/>
            <person name="Krulwich T.A."/>
        </authorList>
    </citation>
    <scope>NUCLEOTIDE SEQUENCE [LARGE SCALE GENOMIC DNA]</scope>
    <source>
        <strain evidence="3">ATCC BAA-2126 / JCM 17055 / OF4</strain>
    </source>
</reference>
<dbReference type="KEGG" id="bpf:BpOF4_17630"/>
<accession>D3FRH6</accession>
<keyword evidence="1" id="KW-0812">Transmembrane</keyword>
<keyword evidence="1" id="KW-1133">Transmembrane helix</keyword>
<proteinExistence type="predicted"/>
<dbReference type="RefSeq" id="WP_012958929.1">
    <property type="nucleotide sequence ID" value="NC_013791.2"/>
</dbReference>
<dbReference type="STRING" id="398511.BpOF4_17630"/>
<name>D3FRH6_ALKPO</name>
<evidence type="ECO:0000313" key="2">
    <source>
        <dbReference type="EMBL" id="ADC51567.1"/>
    </source>
</evidence>
<keyword evidence="3" id="KW-1185">Reference proteome</keyword>